<evidence type="ECO:0000256" key="1">
    <source>
        <dbReference type="SAM" id="Coils"/>
    </source>
</evidence>
<feature type="transmembrane region" description="Helical" evidence="3">
    <location>
        <begin position="12"/>
        <end position="37"/>
    </location>
</feature>
<reference evidence="6" key="2">
    <citation type="journal article" date="2007" name="Science">
        <title>Genome sequence of Aedes aegypti, a major arbovirus vector.</title>
        <authorList>
            <person name="Nene V."/>
            <person name="Wortman J.R."/>
            <person name="Lawson D."/>
            <person name="Haas B."/>
            <person name="Kodira C."/>
            <person name="Tu Z.J."/>
            <person name="Loftus B."/>
            <person name="Xi Z."/>
            <person name="Megy K."/>
            <person name="Grabherr M."/>
            <person name="Ren Q."/>
            <person name="Zdobnov E.M."/>
            <person name="Lobo N.F."/>
            <person name="Campbell K.S."/>
            <person name="Brown S.E."/>
            <person name="Bonaldo M.F."/>
            <person name="Zhu J."/>
            <person name="Sinkins S.P."/>
            <person name="Hogenkamp D.G."/>
            <person name="Amedeo P."/>
            <person name="Arensburger P."/>
            <person name="Atkinson P.W."/>
            <person name="Bidwell S."/>
            <person name="Biedler J."/>
            <person name="Birney E."/>
            <person name="Bruggner R.V."/>
            <person name="Costas J."/>
            <person name="Coy M.R."/>
            <person name="Crabtree J."/>
            <person name="Crawford M."/>
            <person name="Debruyn B."/>
            <person name="Decaprio D."/>
            <person name="Eiglmeier K."/>
            <person name="Eisenstadt E."/>
            <person name="El-Dorry H."/>
            <person name="Gelbart W.M."/>
            <person name="Gomes S.L."/>
            <person name="Hammond M."/>
            <person name="Hannick L.I."/>
            <person name="Hogan J.R."/>
            <person name="Holmes M.H."/>
            <person name="Jaffe D."/>
            <person name="Johnston J.S."/>
            <person name="Kennedy R.C."/>
            <person name="Koo H."/>
            <person name="Kravitz S."/>
            <person name="Kriventseva E.V."/>
            <person name="Kulp D."/>
            <person name="Labutti K."/>
            <person name="Lee E."/>
            <person name="Li S."/>
            <person name="Lovin D.D."/>
            <person name="Mao C."/>
            <person name="Mauceli E."/>
            <person name="Menck C.F."/>
            <person name="Miller J.R."/>
            <person name="Montgomery P."/>
            <person name="Mori A."/>
            <person name="Nascimento A.L."/>
            <person name="Naveira H.F."/>
            <person name="Nusbaum C."/>
            <person name="O'leary S."/>
            <person name="Orvis J."/>
            <person name="Pertea M."/>
            <person name="Quesneville H."/>
            <person name="Reidenbach K.R."/>
            <person name="Rogers Y.H."/>
            <person name="Roth C.W."/>
            <person name="Schneider J.R."/>
            <person name="Schatz M."/>
            <person name="Shumway M."/>
            <person name="Stanke M."/>
            <person name="Stinson E.O."/>
            <person name="Tubio J.M."/>
            <person name="Vanzee J.P."/>
            <person name="Verjovski-Almeida S."/>
            <person name="Werner D."/>
            <person name="White O."/>
            <person name="Wyder S."/>
            <person name="Zeng Q."/>
            <person name="Zhao Q."/>
            <person name="Zhao Y."/>
            <person name="Hill C.A."/>
            <person name="Raikhel A.S."/>
            <person name="Soares M.B."/>
            <person name="Knudson D.L."/>
            <person name="Lee N.H."/>
            <person name="Galagan J."/>
            <person name="Salzberg S.L."/>
            <person name="Paulsen I.T."/>
            <person name="Dimopoulos G."/>
            <person name="Collins F.H."/>
            <person name="Birren B."/>
            <person name="Fraser-Liggett C.M."/>
            <person name="Severson D.W."/>
        </authorList>
    </citation>
    <scope>NUCLEOTIDE SEQUENCE [LARGE SCALE GENOMIC DNA]</scope>
    <source>
        <strain evidence="6">Liverpool</strain>
    </source>
</reference>
<dbReference type="CTD" id="3346238"/>
<feature type="compositionally biased region" description="Basic and acidic residues" evidence="2">
    <location>
        <begin position="1051"/>
        <end position="1073"/>
    </location>
</feature>
<feature type="compositionally biased region" description="Low complexity" evidence="2">
    <location>
        <begin position="1760"/>
        <end position="1788"/>
    </location>
</feature>
<dbReference type="PROSITE" id="PS51232">
    <property type="entry name" value="GBD_FH3"/>
    <property type="match status" value="1"/>
</dbReference>
<keyword evidence="3" id="KW-1133">Transmembrane helix</keyword>
<sequence>MYTLDIESDCLAWPLLLLAAMFVLPPLIIFLFSLSIWHRFLPDEHDSRSRLRKEGGFTGSSFISNVTMTNDSAKGSTTTSTGKAGKMDSRTGLEYIVENSDYVNKLGLALDTNNATVKKQVFELLSALCAYSSGGYKRAIETLEYYKTIKGERYRLNIVVVELDKTTSVEYQIALLAFINCVIISAATLQDRIRMRNEFIGLNLLAVLKNFRRIASNVPDIGVQLDVFDEQRECDESQSLQGPDGINLNSHLDVFYAILRQVSGTPQEIPFLSILQHLLQIDPKEPISDIIWDTAETLVHRATLLEDKEASVRLLRAPSIQKFACPHCRSDLTSPTRRQSVGPQTPGPNSTSSTHSTTSPPSITGAPAPPPPPPPPNLAPPPPPPPPCAPPPPPPPMAGGPSARGGPPVPPAPPAPPAPNLLSVKANELARPKTPEAQIEVIKPLPQQETPVPRAKMKTINWNKIPPQKVIGKPNIWSIVADSHQDSPMADLNWDEMEGLFCLQQTQGSPKLGRENSGSDTLERKSRKDNEITLLDGKRSLNVNIFLKQFRSSNEDIIQLIRNGEHEDIGSEKLRGLLKILPEVDELEMLKAFDGDINRLGNAEKFLLQLIQVPNYKLRIESMLLKEEFKANLIYLEPNINAMLYAGEDLMNNKALQEVLYMVVVAGNFLNSGGYAGNAAGVKLSSLQKLTDIRANKPGMNLIHFVALQAEKKNPDLLVFPGQMSTLENATKTTVEQISNEINAIDNRIKKIKKQIELPKTEQDIKYQMEEFITTAERDIMMLQRALKELEAMRLQLADFFCEDLGTFKMEECFKTFHNFCEKFGQAVKDNDKRRVQEEQALVRRKQREEQLALKRRQSNQPGTPVSDSENSLLLDPSQYDMRYSPAMSRRRIGSFTSNGDPVLLREDCASPDITPNGSLRRRRSRVLSEEDEGNLMDFLRSSGHENGSRERKSVSSYGGSLDRSWARRARSGSGSKKRPDLLNVDFGADRERPSSPSPLAESKPLPVEETKPRISREWRQKIESWLQANDADEKTEELKKKRKLLAVNRRSYETDNESDRGSKLEPLPEEKPPTISPPEVTVDQMPSNYKRVYPDWKPSSALEKTDVMGTMDAIAGAVPSTLDKSAWRKSSLNSQEDQDARRYRRQRSRESTGPSSSLQSILEEDKRKSVIQSLGDRPPSDRLQIYIRRGSDNTSQPESTVTSPKPSASTSDENKQSIYIRQTNGSEYSKTKPSPAAEKQSIYIRPNDNTPSTISSINSSCTSTSENQLPESSLSVAPPPRRGRRTHHIYDEQTNNKIEIDSDNIETPPSIRKSFNREHQNVSGSSSCRKLHGAIDQTVDSESKNTLSGLTEPEVLGDGQFDRFSSARRTRRFKRPVELSSGNETTSPESLPDNPLVAEASRHPVVSAVAEIESNEKQKEARLKRWQDKLNSSSAVEERLKGSDARSLKTGRNMSRISQEDVRKAIRSLKSPSPERSWSPPKEIVREAPTTIKVITHELNDEGFEETQSLVSDTPSHGKDSTSSCNDYGSDTKNKKIVKPSGSGGDSSPRKIPIRTTPNLPSLMITKPQSALERSKSLRGTPPSLVNKNLLPRRTNSVRRTESPLLSANTVNNKQHQLDVERSNSRTSLRSSRSSLSSAVSTNTVKKVPLRPKSSPLTTSSGLSGSGPVTSSLSVHSSPTKRPLSAGSIRTPLSGAPASRSSSSGSSIGQSTTTGLAARKPPLKSAGSCSLGASTSFKENQNQNTVRSRLQSKTPSNTSIANPGGSASSSSTARASINRSSISSTGTPRTGGFMRPTTSSATKVKGK</sequence>
<evidence type="ECO:0000313" key="6">
    <source>
        <dbReference type="EMBL" id="EAT38008.1"/>
    </source>
</evidence>
<feature type="compositionally biased region" description="Polar residues" evidence="2">
    <location>
        <begin position="1605"/>
        <end position="1616"/>
    </location>
</feature>
<feature type="compositionally biased region" description="Low complexity" evidence="2">
    <location>
        <begin position="1626"/>
        <end position="1646"/>
    </location>
</feature>
<feature type="compositionally biased region" description="Low complexity" evidence="2">
    <location>
        <begin position="1250"/>
        <end position="1266"/>
    </location>
</feature>
<evidence type="ECO:0000313" key="7">
    <source>
        <dbReference type="Proteomes" id="UP000682892"/>
    </source>
</evidence>
<protein>
    <submittedName>
        <fullName evidence="6">AAEL010061-PA</fullName>
    </submittedName>
</protein>
<dbReference type="PANTHER" id="PTHR46345">
    <property type="entry name" value="INVERTED FORMIN-2"/>
    <property type="match status" value="1"/>
</dbReference>
<dbReference type="GO" id="GO:0003779">
    <property type="term" value="F:actin binding"/>
    <property type="evidence" value="ECO:0007669"/>
    <property type="project" value="InterPro"/>
</dbReference>
<dbReference type="Gene3D" id="1.25.10.10">
    <property type="entry name" value="Leucine-rich Repeat Variant"/>
    <property type="match status" value="1"/>
</dbReference>
<dbReference type="InterPro" id="IPR010472">
    <property type="entry name" value="FH3_dom"/>
</dbReference>
<dbReference type="KEGG" id="aag:5572837"/>
<feature type="compositionally biased region" description="Polar residues" evidence="2">
    <location>
        <begin position="1381"/>
        <end position="1390"/>
    </location>
</feature>
<dbReference type="InterPro" id="IPR014768">
    <property type="entry name" value="GBD/FH3_dom"/>
</dbReference>
<dbReference type="SMART" id="SM01139">
    <property type="entry name" value="Drf_FH3"/>
    <property type="match status" value="1"/>
</dbReference>
<dbReference type="InterPro" id="IPR042201">
    <property type="entry name" value="FH2_Formin_sf"/>
</dbReference>
<feature type="compositionally biased region" description="Polar residues" evidence="2">
    <location>
        <begin position="1797"/>
        <end position="1808"/>
    </location>
</feature>
<feature type="compositionally biased region" description="Low complexity" evidence="2">
    <location>
        <begin position="1655"/>
        <end position="1676"/>
    </location>
</feature>
<proteinExistence type="predicted"/>
<feature type="region of interest" description="Disordered" evidence="2">
    <location>
        <begin position="506"/>
        <end position="525"/>
    </location>
</feature>
<dbReference type="Proteomes" id="UP000682892">
    <property type="component" value="Chromosome 3"/>
</dbReference>
<evidence type="ECO:0000256" key="3">
    <source>
        <dbReference type="SAM" id="Phobius"/>
    </source>
</evidence>
<feature type="compositionally biased region" description="Pro residues" evidence="2">
    <location>
        <begin position="367"/>
        <end position="398"/>
    </location>
</feature>
<feature type="compositionally biased region" description="Low complexity" evidence="2">
    <location>
        <begin position="347"/>
        <end position="366"/>
    </location>
</feature>
<feature type="compositionally biased region" description="Polar residues" evidence="2">
    <location>
        <begin position="331"/>
        <end position="343"/>
    </location>
</feature>
<accession>Q16U10</accession>
<keyword evidence="3" id="KW-0812">Transmembrane</keyword>
<dbReference type="PROSITE" id="PS51444">
    <property type="entry name" value="FH2"/>
    <property type="match status" value="1"/>
</dbReference>
<dbReference type="SUPFAM" id="SSF101447">
    <property type="entry name" value="Formin homology 2 domain (FH2 domain)"/>
    <property type="match status" value="1"/>
</dbReference>
<feature type="domain" description="FH2" evidence="5">
    <location>
        <begin position="447"/>
        <end position="850"/>
    </location>
</feature>
<feature type="transmembrane region" description="Helical" evidence="3">
    <location>
        <begin position="171"/>
        <end position="189"/>
    </location>
</feature>
<dbReference type="SMART" id="SM00498">
    <property type="entry name" value="FH2"/>
    <property type="match status" value="1"/>
</dbReference>
<feature type="compositionally biased region" description="Polar residues" evidence="2">
    <location>
        <begin position="1152"/>
        <end position="1161"/>
    </location>
</feature>
<dbReference type="OrthoDB" id="26518at2759"/>
<feature type="compositionally biased region" description="Polar residues" evidence="2">
    <location>
        <begin position="1193"/>
        <end position="1233"/>
    </location>
</feature>
<feature type="compositionally biased region" description="Low complexity" evidence="2">
    <location>
        <begin position="1700"/>
        <end position="1716"/>
    </location>
</feature>
<dbReference type="PhylomeDB" id="Q16U10"/>
<feature type="compositionally biased region" description="Polar residues" evidence="2">
    <location>
        <begin position="1507"/>
        <end position="1532"/>
    </location>
</feature>
<keyword evidence="1" id="KW-0175">Coiled coil</keyword>
<dbReference type="InterPro" id="IPR011989">
    <property type="entry name" value="ARM-like"/>
</dbReference>
<dbReference type="eggNOG" id="KOG1922">
    <property type="taxonomic scope" value="Eukaryota"/>
</dbReference>
<feature type="region of interest" description="Disordered" evidence="2">
    <location>
        <begin position="853"/>
        <end position="879"/>
    </location>
</feature>
<feature type="domain" description="GBD/FH3" evidence="4">
    <location>
        <begin position="1"/>
        <end position="320"/>
    </location>
</feature>
<dbReference type="PANTHER" id="PTHR46345:SF8">
    <property type="entry name" value="FORMIN 3, ISOFORM B"/>
    <property type="match status" value="1"/>
</dbReference>
<keyword evidence="3" id="KW-0472">Membrane</keyword>
<feature type="compositionally biased region" description="Polar residues" evidence="2">
    <location>
        <begin position="1267"/>
        <end position="1276"/>
    </location>
</feature>
<feature type="coiled-coil region" evidence="1">
    <location>
        <begin position="735"/>
        <end position="793"/>
    </location>
</feature>
<dbReference type="PaxDb" id="7159-AAEL010061-PA"/>
<gene>
    <name evidence="6" type="ORF">AaeL_AAEL010061</name>
</gene>
<name>Q16U10_AEDAE</name>
<dbReference type="Gene3D" id="1.10.238.150">
    <property type="entry name" value="Formin, FH3 diaphanous domain"/>
    <property type="match status" value="1"/>
</dbReference>
<feature type="region of interest" description="Disordered" evidence="2">
    <location>
        <begin position="1120"/>
        <end position="1290"/>
    </location>
</feature>
<feature type="region of interest" description="Disordered" evidence="2">
    <location>
        <begin position="1030"/>
        <end position="1099"/>
    </location>
</feature>
<organism evidence="6 7">
    <name type="scientific">Aedes aegypti</name>
    <name type="common">Yellowfever mosquito</name>
    <name type="synonym">Culex aegypti</name>
    <dbReference type="NCBI Taxonomy" id="7159"/>
    <lineage>
        <taxon>Eukaryota</taxon>
        <taxon>Metazoa</taxon>
        <taxon>Ecdysozoa</taxon>
        <taxon>Arthropoda</taxon>
        <taxon>Hexapoda</taxon>
        <taxon>Insecta</taxon>
        <taxon>Pterygota</taxon>
        <taxon>Neoptera</taxon>
        <taxon>Endopterygota</taxon>
        <taxon>Diptera</taxon>
        <taxon>Nematocera</taxon>
        <taxon>Culicoidea</taxon>
        <taxon>Culicidae</taxon>
        <taxon>Culicinae</taxon>
        <taxon>Aedini</taxon>
        <taxon>Aedes</taxon>
        <taxon>Stegomyia</taxon>
    </lineage>
</organism>
<dbReference type="InterPro" id="IPR015425">
    <property type="entry name" value="FH2_Formin"/>
</dbReference>
<reference evidence="6" key="1">
    <citation type="submission" date="2005-10" db="EMBL/GenBank/DDBJ databases">
        <authorList>
            <person name="Loftus B.J."/>
            <person name="Nene V.M."/>
            <person name="Hannick L.I."/>
            <person name="Bidwell S."/>
            <person name="Haas B."/>
            <person name="Amedeo P."/>
            <person name="Orvis J."/>
            <person name="Wortman J.R."/>
            <person name="White O.R."/>
            <person name="Salzberg S."/>
            <person name="Shumway M."/>
            <person name="Koo H."/>
            <person name="Zhao Y."/>
            <person name="Holmes M."/>
            <person name="Miller J."/>
            <person name="Schatz M."/>
            <person name="Pop M."/>
            <person name="Pai G."/>
            <person name="Utterback T."/>
            <person name="Rogers Y.-H."/>
            <person name="Kravitz S."/>
            <person name="Fraser C.M."/>
        </authorList>
    </citation>
    <scope>NUCLEOTIDE SEQUENCE</scope>
    <source>
        <strain evidence="6">Liverpool</strain>
    </source>
</reference>
<dbReference type="OMA" id="PHDGHNS"/>
<reference evidence="6" key="3">
    <citation type="submission" date="2012-09" db="EMBL/GenBank/DDBJ databases">
        <authorList>
            <consortium name="VectorBase"/>
        </authorList>
    </citation>
    <scope>NUCLEOTIDE SEQUENCE</scope>
    <source>
        <strain evidence="6">Liverpool</strain>
    </source>
</reference>
<dbReference type="SUPFAM" id="SSF48371">
    <property type="entry name" value="ARM repeat"/>
    <property type="match status" value="1"/>
</dbReference>
<feature type="region of interest" description="Disordered" evidence="2">
    <location>
        <begin position="901"/>
        <end position="1015"/>
    </location>
</feature>
<dbReference type="InterPro" id="IPR016024">
    <property type="entry name" value="ARM-type_fold"/>
</dbReference>
<feature type="compositionally biased region" description="Polar residues" evidence="2">
    <location>
        <begin position="1728"/>
        <end position="1759"/>
    </location>
</feature>
<feature type="compositionally biased region" description="Pro residues" evidence="2">
    <location>
        <begin position="407"/>
        <end position="419"/>
    </location>
</feature>
<dbReference type="EMBL" id="CH477635">
    <property type="protein sequence ID" value="EAT38008.1"/>
    <property type="molecule type" value="Genomic_DNA"/>
</dbReference>
<evidence type="ECO:0000259" key="4">
    <source>
        <dbReference type="PROSITE" id="PS51232"/>
    </source>
</evidence>
<dbReference type="STRING" id="7159.Q16U10"/>
<dbReference type="Pfam" id="PF02181">
    <property type="entry name" value="FH2"/>
    <property type="match status" value="1"/>
</dbReference>
<feature type="region of interest" description="Disordered" evidence="2">
    <location>
        <begin position="1432"/>
        <end position="1808"/>
    </location>
</feature>
<dbReference type="Gene3D" id="1.20.58.2220">
    <property type="entry name" value="Formin, FH2 domain"/>
    <property type="match status" value="1"/>
</dbReference>
<evidence type="ECO:0000256" key="2">
    <source>
        <dbReference type="SAM" id="MobiDB-lite"/>
    </source>
</evidence>
<dbReference type="Pfam" id="PF06367">
    <property type="entry name" value="Drf_FH3"/>
    <property type="match status" value="1"/>
</dbReference>
<feature type="compositionally biased region" description="Basic and acidic residues" evidence="2">
    <location>
        <begin position="943"/>
        <end position="954"/>
    </location>
</feature>
<dbReference type="HOGENOM" id="CLU_001578_0_0_1"/>
<feature type="region of interest" description="Disordered" evidence="2">
    <location>
        <begin position="1375"/>
        <end position="1397"/>
    </location>
</feature>
<feature type="compositionally biased region" description="Polar residues" evidence="2">
    <location>
        <begin position="859"/>
        <end position="872"/>
    </location>
</feature>
<dbReference type="VEuPathDB" id="VectorBase:AAEL010061"/>
<feature type="region of interest" description="Disordered" evidence="2">
    <location>
        <begin position="327"/>
        <end position="421"/>
    </location>
</feature>
<feature type="compositionally biased region" description="Basic and acidic residues" evidence="2">
    <location>
        <begin position="1437"/>
        <end position="1448"/>
    </location>
</feature>
<evidence type="ECO:0000259" key="5">
    <source>
        <dbReference type="PROSITE" id="PS51444"/>
    </source>
</evidence>